<dbReference type="Proteomes" id="UP000260665">
    <property type="component" value="Unassembled WGS sequence"/>
</dbReference>
<dbReference type="Gene3D" id="1.20.120.550">
    <property type="entry name" value="Membrane associated eicosanoid/glutathione metabolism-like domain"/>
    <property type="match status" value="1"/>
</dbReference>
<feature type="transmembrane region" description="Helical" evidence="5">
    <location>
        <begin position="118"/>
        <end position="136"/>
    </location>
</feature>
<organism evidence="6 7">
    <name type="scientific">Rhodoferax lacus</name>
    <dbReference type="NCBI Taxonomy" id="2184758"/>
    <lineage>
        <taxon>Bacteria</taxon>
        <taxon>Pseudomonadati</taxon>
        <taxon>Pseudomonadota</taxon>
        <taxon>Betaproteobacteria</taxon>
        <taxon>Burkholderiales</taxon>
        <taxon>Comamonadaceae</taxon>
        <taxon>Rhodoferax</taxon>
    </lineage>
</organism>
<evidence type="ECO:0000256" key="4">
    <source>
        <dbReference type="ARBA" id="ARBA00023136"/>
    </source>
</evidence>
<keyword evidence="2 5" id="KW-0812">Transmembrane</keyword>
<proteinExistence type="predicted"/>
<evidence type="ECO:0000313" key="7">
    <source>
        <dbReference type="Proteomes" id="UP000260665"/>
    </source>
</evidence>
<evidence type="ECO:0000313" key="6">
    <source>
        <dbReference type="EMBL" id="RFO96985.1"/>
    </source>
</evidence>
<evidence type="ECO:0000256" key="1">
    <source>
        <dbReference type="ARBA" id="ARBA00004370"/>
    </source>
</evidence>
<evidence type="ECO:0000256" key="5">
    <source>
        <dbReference type="SAM" id="Phobius"/>
    </source>
</evidence>
<dbReference type="PANTHER" id="PTHR35371">
    <property type="entry name" value="INNER MEMBRANE PROTEIN"/>
    <property type="match status" value="1"/>
</dbReference>
<evidence type="ECO:0000256" key="2">
    <source>
        <dbReference type="ARBA" id="ARBA00022692"/>
    </source>
</evidence>
<reference evidence="6 7" key="1">
    <citation type="submission" date="2018-05" db="EMBL/GenBank/DDBJ databases">
        <title>Rhodoferax soyangensis sp.nov., isolated from an oligotrophic freshwater lake.</title>
        <authorList>
            <person name="Park M."/>
        </authorList>
    </citation>
    <scope>NUCLEOTIDE SEQUENCE [LARGE SCALE GENOMIC DNA]</scope>
    <source>
        <strain evidence="6 7">IMCC26218</strain>
    </source>
</reference>
<evidence type="ECO:0000256" key="3">
    <source>
        <dbReference type="ARBA" id="ARBA00022989"/>
    </source>
</evidence>
<dbReference type="InterPro" id="IPR023352">
    <property type="entry name" value="MAPEG-like_dom_sf"/>
</dbReference>
<keyword evidence="7" id="KW-1185">Reference proteome</keyword>
<comment type="subcellular location">
    <subcellularLocation>
        <location evidence="1">Membrane</location>
    </subcellularLocation>
</comment>
<dbReference type="PANTHER" id="PTHR35371:SF1">
    <property type="entry name" value="BLR7753 PROTEIN"/>
    <property type="match status" value="1"/>
</dbReference>
<dbReference type="GO" id="GO:0016020">
    <property type="term" value="C:membrane"/>
    <property type="evidence" value="ECO:0007669"/>
    <property type="project" value="UniProtKB-SubCell"/>
</dbReference>
<dbReference type="OrthoDB" id="513661at2"/>
<name>A0A3E1RC98_9BURK</name>
<dbReference type="AlphaFoldDB" id="A0A3E1RC98"/>
<keyword evidence="4 5" id="KW-0472">Membrane</keyword>
<dbReference type="EMBL" id="QFZK01000005">
    <property type="protein sequence ID" value="RFO96985.1"/>
    <property type="molecule type" value="Genomic_DNA"/>
</dbReference>
<feature type="transmembrane region" description="Helical" evidence="5">
    <location>
        <begin position="93"/>
        <end position="112"/>
    </location>
</feature>
<sequence>MPYAHFSLAYWCVFVAALLPIVCAGIAKWGMFTTPRQLGGFDNANPRTWLAGLTEWRARANAAQANCFEALPFFMGAVIIAHQLGAHQGRLDILAFLYIVLRLVYVMMYLANMPSVRTAVWAAAFAANIAILFLGYR</sequence>
<keyword evidence="3 5" id="KW-1133">Transmembrane helix</keyword>
<protein>
    <submittedName>
        <fullName evidence="6">Glutathione metabolism protein</fullName>
    </submittedName>
</protein>
<dbReference type="SUPFAM" id="SSF161084">
    <property type="entry name" value="MAPEG domain-like"/>
    <property type="match status" value="1"/>
</dbReference>
<dbReference type="RefSeq" id="WP_117177015.1">
    <property type="nucleotide sequence ID" value="NZ_QFZK01000005.1"/>
</dbReference>
<gene>
    <name evidence="6" type="ORF">DIC66_10875</name>
</gene>
<accession>A0A3E1RC98</accession>
<dbReference type="Pfam" id="PF01124">
    <property type="entry name" value="MAPEG"/>
    <property type="match status" value="1"/>
</dbReference>
<comment type="caution">
    <text evidence="6">The sequence shown here is derived from an EMBL/GenBank/DDBJ whole genome shotgun (WGS) entry which is preliminary data.</text>
</comment>
<dbReference type="InterPro" id="IPR001129">
    <property type="entry name" value="Membr-assoc_MAPEG"/>
</dbReference>